<reference evidence="1 2" key="1">
    <citation type="submission" date="2018-01" db="EMBL/GenBank/DDBJ databases">
        <title>The whole genome sequencing and assembly of Paenibacillus chitinolyticus KCCM 41400 strain.</title>
        <authorList>
            <person name="Kim J.-Y."/>
            <person name="Park M.-K."/>
            <person name="Lee Y.-J."/>
            <person name="Yi H."/>
            <person name="Bahn Y.-S."/>
            <person name="Kim J.F."/>
            <person name="Lee D.-W."/>
        </authorList>
    </citation>
    <scope>NUCLEOTIDE SEQUENCE [LARGE SCALE GENOMIC DNA]</scope>
    <source>
        <strain evidence="1 2">KCCM 41400</strain>
    </source>
</reference>
<dbReference type="EMBL" id="CP026520">
    <property type="protein sequence ID" value="QAV16498.1"/>
    <property type="molecule type" value="Genomic_DNA"/>
</dbReference>
<proteinExistence type="predicted"/>
<name>A0A410WQ02_9BACL</name>
<sequence>MMNNLELHVKLEQLIKEKYPKHFRKEVFNLENKIYNMISNQLEANSVCFFNDDKCSNNSKPIGSHLLQQNGVLSKIAINNHVIMFRRNFSEPYKIKFKPVSIESASKCPVFCLHHDTSVFAPIENSKQNCSMEEYIFLITLRSFADEYTKRHEDFKRMKVLYNNINSKEFEDYCKLTGASTEEFKSYIESNRNELEDMLEQYNFLRLKLLTSYKNQDYECITHKQFQSNKIGIAFSTTMIIPISEEQEFLDTN</sequence>
<dbReference type="Proteomes" id="UP000288943">
    <property type="component" value="Chromosome"/>
</dbReference>
<protein>
    <submittedName>
        <fullName evidence="1">Uncharacterized protein</fullName>
    </submittedName>
</protein>
<organism evidence="1 2">
    <name type="scientific">Paenibacillus chitinolyticus</name>
    <dbReference type="NCBI Taxonomy" id="79263"/>
    <lineage>
        <taxon>Bacteria</taxon>
        <taxon>Bacillati</taxon>
        <taxon>Bacillota</taxon>
        <taxon>Bacilli</taxon>
        <taxon>Bacillales</taxon>
        <taxon>Paenibacillaceae</taxon>
        <taxon>Paenibacillus</taxon>
    </lineage>
</organism>
<evidence type="ECO:0000313" key="2">
    <source>
        <dbReference type="Proteomes" id="UP000288943"/>
    </source>
</evidence>
<gene>
    <name evidence="1" type="ORF">PC41400_01810</name>
</gene>
<evidence type="ECO:0000313" key="1">
    <source>
        <dbReference type="EMBL" id="QAV16498.1"/>
    </source>
</evidence>
<dbReference type="KEGG" id="pchi:PC41400_01810"/>
<accession>A0A410WQ02</accession>
<dbReference type="AlphaFoldDB" id="A0A410WQ02"/>